<keyword evidence="2" id="KW-1185">Reference proteome</keyword>
<dbReference type="RefSeq" id="WP_307280490.1">
    <property type="nucleotide sequence ID" value="NZ_JAUSZT010000003.1"/>
</dbReference>
<dbReference type="EMBL" id="JAUSZT010000003">
    <property type="protein sequence ID" value="MDQ0997018.1"/>
    <property type="molecule type" value="Genomic_DNA"/>
</dbReference>
<evidence type="ECO:0000313" key="2">
    <source>
        <dbReference type="Proteomes" id="UP001237780"/>
    </source>
</evidence>
<accession>A0ABU0S8D5</accession>
<comment type="caution">
    <text evidence="1">The sequence shown here is derived from an EMBL/GenBank/DDBJ whole genome shotgun (WGS) entry which is preliminary data.</text>
</comment>
<gene>
    <name evidence="1" type="ORF">QFZ34_002200</name>
</gene>
<reference evidence="1 2" key="1">
    <citation type="submission" date="2023-07" db="EMBL/GenBank/DDBJ databases">
        <title>Comparative genomics of wheat-associated soil bacteria to identify genetic determinants of phenazine resistance.</title>
        <authorList>
            <person name="Mouncey N."/>
        </authorList>
    </citation>
    <scope>NUCLEOTIDE SEQUENCE [LARGE SCALE GENOMIC DNA]</scope>
    <source>
        <strain evidence="1 2">W4I11</strain>
    </source>
</reference>
<evidence type="ECO:0000313" key="1">
    <source>
        <dbReference type="EMBL" id="MDQ0997018.1"/>
    </source>
</evidence>
<organism evidence="1 2">
    <name type="scientific">Phyllobacterium ifriqiyense</name>
    <dbReference type="NCBI Taxonomy" id="314238"/>
    <lineage>
        <taxon>Bacteria</taxon>
        <taxon>Pseudomonadati</taxon>
        <taxon>Pseudomonadota</taxon>
        <taxon>Alphaproteobacteria</taxon>
        <taxon>Hyphomicrobiales</taxon>
        <taxon>Phyllobacteriaceae</taxon>
        <taxon>Phyllobacterium</taxon>
    </lineage>
</organism>
<dbReference type="Proteomes" id="UP001237780">
    <property type="component" value="Unassembled WGS sequence"/>
</dbReference>
<sequence>MNYSEIWTEADFVDMGWHDAVLYSMSFPQANHAIRLDIDYISKWHWDREAVRGWDVPLARWNSTTCPF</sequence>
<proteinExistence type="predicted"/>
<protein>
    <submittedName>
        <fullName evidence="1">Uncharacterized protein</fullName>
    </submittedName>
</protein>
<name>A0ABU0S8D5_9HYPH</name>